<dbReference type="InterPro" id="IPR054471">
    <property type="entry name" value="GPIID_WHD"/>
</dbReference>
<accession>A0A9P8HAZ2</accession>
<keyword evidence="3" id="KW-1185">Reference proteome</keyword>
<sequence>MFLYPKIMLRSIEELDNLDEIRNELRVLPKDLDEAYGRLFEKIARKSEIVKKKCRLILGWISCSPTPLTLLELEQALVVTISNTSRVSSPLNLIRLCGPIVEVVGDNIQFVHFTVKEYIHNRHQVESYIDLTEATLSLAICCIRYLCQDHHSSDISDKDLELGIRMEMFHIPLLSRTRALLD</sequence>
<dbReference type="Proteomes" id="UP000826573">
    <property type="component" value="Unassembled WGS sequence"/>
</dbReference>
<organism evidence="2 3">
    <name type="scientific">Trichoderma semiorbis</name>
    <dbReference type="NCBI Taxonomy" id="1491008"/>
    <lineage>
        <taxon>Eukaryota</taxon>
        <taxon>Fungi</taxon>
        <taxon>Dikarya</taxon>
        <taxon>Ascomycota</taxon>
        <taxon>Pezizomycotina</taxon>
        <taxon>Sordariomycetes</taxon>
        <taxon>Hypocreomycetidae</taxon>
        <taxon>Hypocreales</taxon>
        <taxon>Hypocreaceae</taxon>
        <taxon>Trichoderma</taxon>
    </lineage>
</organism>
<dbReference type="AlphaFoldDB" id="A0A9P8HAZ2"/>
<evidence type="ECO:0000259" key="1">
    <source>
        <dbReference type="Pfam" id="PF22939"/>
    </source>
</evidence>
<dbReference type="PANTHER" id="PTHR10039:SF14">
    <property type="entry name" value="NACHT DOMAIN-CONTAINING PROTEIN"/>
    <property type="match status" value="1"/>
</dbReference>
<protein>
    <recommendedName>
        <fullName evidence="1">GPI inositol-deacylase winged helix domain-containing protein</fullName>
    </recommendedName>
</protein>
<comment type="caution">
    <text evidence="2">The sequence shown here is derived from an EMBL/GenBank/DDBJ whole genome shotgun (WGS) entry which is preliminary data.</text>
</comment>
<evidence type="ECO:0000313" key="2">
    <source>
        <dbReference type="EMBL" id="KAH0523693.1"/>
    </source>
</evidence>
<dbReference type="Pfam" id="PF22939">
    <property type="entry name" value="WHD_GPIID"/>
    <property type="match status" value="1"/>
</dbReference>
<name>A0A9P8HAZ2_9HYPO</name>
<feature type="domain" description="GPI inositol-deacylase winged helix" evidence="1">
    <location>
        <begin position="50"/>
        <end position="122"/>
    </location>
</feature>
<evidence type="ECO:0000313" key="3">
    <source>
        <dbReference type="Proteomes" id="UP000826573"/>
    </source>
</evidence>
<dbReference type="PANTHER" id="PTHR10039">
    <property type="entry name" value="AMELOGENIN"/>
    <property type="match status" value="1"/>
</dbReference>
<reference evidence="2 3" key="1">
    <citation type="submission" date="2021-08" db="EMBL/GenBank/DDBJ databases">
        <title>The highly contiguous genome resource for Trichoderma semiorbis FJ059, a fungal antagonistic to plant pathogens.</title>
        <authorList>
            <person name="Liu T."/>
        </authorList>
    </citation>
    <scope>NUCLEOTIDE SEQUENCE [LARGE SCALE GENOMIC DNA]</scope>
    <source>
        <strain evidence="2 3">FJ059</strain>
    </source>
</reference>
<dbReference type="EMBL" id="JAIMJC010000006">
    <property type="protein sequence ID" value="KAH0523693.1"/>
    <property type="molecule type" value="Genomic_DNA"/>
</dbReference>
<proteinExistence type="predicted"/>
<gene>
    <name evidence="2" type="ORF">TsFJ059_008662</name>
</gene>